<evidence type="ECO:0000256" key="6">
    <source>
        <dbReference type="RuleBase" id="RU000461"/>
    </source>
</evidence>
<dbReference type="AlphaFoldDB" id="B2WJD7"/>
<dbReference type="PANTHER" id="PTHR24305">
    <property type="entry name" value="CYTOCHROME P450"/>
    <property type="match status" value="1"/>
</dbReference>
<accession>B2WJD7</accession>
<comment type="cofactor">
    <cofactor evidence="1 5">
        <name>heme</name>
        <dbReference type="ChEBI" id="CHEBI:30413"/>
    </cofactor>
</comment>
<dbReference type="Gene3D" id="1.10.630.10">
    <property type="entry name" value="Cytochrome P450"/>
    <property type="match status" value="1"/>
</dbReference>
<dbReference type="PROSITE" id="PS00086">
    <property type="entry name" value="CYTOCHROME_P450"/>
    <property type="match status" value="1"/>
</dbReference>
<dbReference type="Pfam" id="PF00067">
    <property type="entry name" value="p450"/>
    <property type="match status" value="1"/>
</dbReference>
<dbReference type="GO" id="GO:0020037">
    <property type="term" value="F:heme binding"/>
    <property type="evidence" value="ECO:0007669"/>
    <property type="project" value="InterPro"/>
</dbReference>
<gene>
    <name evidence="7" type="ORF">PTRG_10096</name>
</gene>
<dbReference type="InterPro" id="IPR002401">
    <property type="entry name" value="Cyt_P450_E_grp-I"/>
</dbReference>
<reference evidence="8" key="1">
    <citation type="journal article" date="2013" name="G3 (Bethesda)">
        <title>Comparative genomics of a plant-pathogenic fungus, Pyrenophora tritici-repentis, reveals transduplication and the impact of repeat elements on pathogenicity and population divergence.</title>
        <authorList>
            <person name="Manning V.A."/>
            <person name="Pandelova I."/>
            <person name="Dhillon B."/>
            <person name="Wilhelm L.J."/>
            <person name="Goodwin S.B."/>
            <person name="Berlin A.M."/>
            <person name="Figueroa M."/>
            <person name="Freitag M."/>
            <person name="Hane J.K."/>
            <person name="Henrissat B."/>
            <person name="Holman W.H."/>
            <person name="Kodira C.D."/>
            <person name="Martin J."/>
            <person name="Oliver R.P."/>
            <person name="Robbertse B."/>
            <person name="Schackwitz W."/>
            <person name="Schwartz D.C."/>
            <person name="Spatafora J.W."/>
            <person name="Turgeon B.G."/>
            <person name="Yandava C."/>
            <person name="Young S."/>
            <person name="Zhou S."/>
            <person name="Zeng Q."/>
            <person name="Grigoriev I.V."/>
            <person name="Ma L.-J."/>
            <person name="Ciuffetti L.M."/>
        </authorList>
    </citation>
    <scope>NUCLEOTIDE SEQUENCE [LARGE SCALE GENOMIC DNA]</scope>
    <source>
        <strain evidence="8">Pt-1C-BFP</strain>
    </source>
</reference>
<sequence>MAARVLTWQSYFQKHTGESDKWRRRPAANNYTAISLRATFYYLLQNRETYESLRKEIGDATDKLSPTITYAESLQLVYLVVPAGGTKLCDKHIPAGTIVGINASVIHRDTNIFGADTDEFRPERWLNKDVETIKSMDRYLLTFGTGTRSCIGENISIVETGKLIPQVIRDFDLEWASEKPTWELKDFYKN</sequence>
<dbReference type="OMA" id="YHEVIRE"/>
<dbReference type="GO" id="GO:0004497">
    <property type="term" value="F:monooxygenase activity"/>
    <property type="evidence" value="ECO:0007669"/>
    <property type="project" value="UniProtKB-KW"/>
</dbReference>
<keyword evidence="4 5" id="KW-0408">Iron</keyword>
<keyword evidence="5 6" id="KW-0349">Heme</keyword>
<evidence type="ECO:0000313" key="7">
    <source>
        <dbReference type="EMBL" id="EDU43147.1"/>
    </source>
</evidence>
<dbReference type="GO" id="GO:0005506">
    <property type="term" value="F:iron ion binding"/>
    <property type="evidence" value="ECO:0007669"/>
    <property type="project" value="InterPro"/>
</dbReference>
<dbReference type="InParanoid" id="B2WJD7"/>
<dbReference type="PANTHER" id="PTHR24305:SF232">
    <property type="entry name" value="P450, PUTATIVE (EUROFUNG)-RELATED"/>
    <property type="match status" value="1"/>
</dbReference>
<dbReference type="STRING" id="426418.B2WJD7"/>
<dbReference type="PRINTS" id="PR00463">
    <property type="entry name" value="EP450I"/>
</dbReference>
<keyword evidence="3 5" id="KW-0479">Metal-binding</keyword>
<organism evidence="7 8">
    <name type="scientific">Pyrenophora tritici-repentis (strain Pt-1C-BFP)</name>
    <name type="common">Wheat tan spot fungus</name>
    <name type="synonym">Drechslera tritici-repentis</name>
    <dbReference type="NCBI Taxonomy" id="426418"/>
    <lineage>
        <taxon>Eukaryota</taxon>
        <taxon>Fungi</taxon>
        <taxon>Dikarya</taxon>
        <taxon>Ascomycota</taxon>
        <taxon>Pezizomycotina</taxon>
        <taxon>Dothideomycetes</taxon>
        <taxon>Pleosporomycetidae</taxon>
        <taxon>Pleosporales</taxon>
        <taxon>Pleosporineae</taxon>
        <taxon>Pleosporaceae</taxon>
        <taxon>Pyrenophora</taxon>
    </lineage>
</organism>
<dbReference type="InterPro" id="IPR017972">
    <property type="entry name" value="Cyt_P450_CS"/>
</dbReference>
<keyword evidence="6" id="KW-0503">Monooxygenase</keyword>
<dbReference type="GO" id="GO:0016705">
    <property type="term" value="F:oxidoreductase activity, acting on paired donors, with incorporation or reduction of molecular oxygen"/>
    <property type="evidence" value="ECO:0007669"/>
    <property type="project" value="InterPro"/>
</dbReference>
<evidence type="ECO:0000256" key="3">
    <source>
        <dbReference type="ARBA" id="ARBA00022723"/>
    </source>
</evidence>
<dbReference type="Proteomes" id="UP000001471">
    <property type="component" value="Unassembled WGS sequence"/>
</dbReference>
<evidence type="ECO:0000256" key="2">
    <source>
        <dbReference type="ARBA" id="ARBA00010617"/>
    </source>
</evidence>
<evidence type="ECO:0000256" key="5">
    <source>
        <dbReference type="PIRSR" id="PIRSR602401-1"/>
    </source>
</evidence>
<evidence type="ECO:0000313" key="8">
    <source>
        <dbReference type="Proteomes" id="UP000001471"/>
    </source>
</evidence>
<dbReference type="EMBL" id="DS231626">
    <property type="protein sequence ID" value="EDU43147.1"/>
    <property type="molecule type" value="Genomic_DNA"/>
</dbReference>
<feature type="binding site" description="axial binding residue" evidence="5">
    <location>
        <position position="150"/>
    </location>
    <ligand>
        <name>heme</name>
        <dbReference type="ChEBI" id="CHEBI:30413"/>
    </ligand>
    <ligandPart>
        <name>Fe</name>
        <dbReference type="ChEBI" id="CHEBI:18248"/>
    </ligandPart>
</feature>
<proteinExistence type="inferred from homology"/>
<name>B2WJD7_PYRTR</name>
<dbReference type="InterPro" id="IPR050121">
    <property type="entry name" value="Cytochrome_P450_monoxygenase"/>
</dbReference>
<keyword evidence="6" id="KW-0560">Oxidoreductase</keyword>
<dbReference type="InterPro" id="IPR036396">
    <property type="entry name" value="Cyt_P450_sf"/>
</dbReference>
<comment type="similarity">
    <text evidence="2 6">Belongs to the cytochrome P450 family.</text>
</comment>
<dbReference type="SUPFAM" id="SSF48264">
    <property type="entry name" value="Cytochrome P450"/>
    <property type="match status" value="1"/>
</dbReference>
<protein>
    <recommendedName>
        <fullName evidence="9">CypX, Cytochrome P450</fullName>
    </recommendedName>
</protein>
<dbReference type="InterPro" id="IPR001128">
    <property type="entry name" value="Cyt_P450"/>
</dbReference>
<evidence type="ECO:0000256" key="4">
    <source>
        <dbReference type="ARBA" id="ARBA00023004"/>
    </source>
</evidence>
<dbReference type="eggNOG" id="KOG0158">
    <property type="taxonomic scope" value="Eukaryota"/>
</dbReference>
<evidence type="ECO:0008006" key="9">
    <source>
        <dbReference type="Google" id="ProtNLM"/>
    </source>
</evidence>
<dbReference type="HOGENOM" id="CLU_001570_14_7_1"/>
<evidence type="ECO:0000256" key="1">
    <source>
        <dbReference type="ARBA" id="ARBA00001971"/>
    </source>
</evidence>